<dbReference type="Proteomes" id="UP001303760">
    <property type="component" value="Unassembled WGS sequence"/>
</dbReference>
<feature type="compositionally biased region" description="Low complexity" evidence="1">
    <location>
        <begin position="168"/>
        <end position="181"/>
    </location>
</feature>
<organism evidence="2 3">
    <name type="scientific">Achaetomium macrosporum</name>
    <dbReference type="NCBI Taxonomy" id="79813"/>
    <lineage>
        <taxon>Eukaryota</taxon>
        <taxon>Fungi</taxon>
        <taxon>Dikarya</taxon>
        <taxon>Ascomycota</taxon>
        <taxon>Pezizomycotina</taxon>
        <taxon>Sordariomycetes</taxon>
        <taxon>Sordariomycetidae</taxon>
        <taxon>Sordariales</taxon>
        <taxon>Chaetomiaceae</taxon>
        <taxon>Achaetomium</taxon>
    </lineage>
</organism>
<feature type="region of interest" description="Disordered" evidence="1">
    <location>
        <begin position="137"/>
        <end position="228"/>
    </location>
</feature>
<sequence length="228" mass="25086">MAAGYAIKDAACGKSEEENKVWDKLMCRECPKTWIRGQFDYFKNICRTQLIPETAGYPDAKEWLNEHLEEKKAELKGKAARLAEKTRQGLLDIYDVYPGELERVIQQTRGCIEWWKTKGKRGINPASDELFYCSSSDEGGSGAGSHGKSKSSNKHSSSKSHHKDHKGSSSQSHKSGNSGSSHGHKSSSSRGHKSGSSHGNKSSSGSHGQPSGSSHQYTTTTQQRRSRQ</sequence>
<reference evidence="2" key="1">
    <citation type="journal article" date="2023" name="Mol. Phylogenet. Evol.">
        <title>Genome-scale phylogeny and comparative genomics of the fungal order Sordariales.</title>
        <authorList>
            <person name="Hensen N."/>
            <person name="Bonometti L."/>
            <person name="Westerberg I."/>
            <person name="Brannstrom I.O."/>
            <person name="Guillou S."/>
            <person name="Cros-Aarteil S."/>
            <person name="Calhoun S."/>
            <person name="Haridas S."/>
            <person name="Kuo A."/>
            <person name="Mondo S."/>
            <person name="Pangilinan J."/>
            <person name="Riley R."/>
            <person name="LaButti K."/>
            <person name="Andreopoulos B."/>
            <person name="Lipzen A."/>
            <person name="Chen C."/>
            <person name="Yan M."/>
            <person name="Daum C."/>
            <person name="Ng V."/>
            <person name="Clum A."/>
            <person name="Steindorff A."/>
            <person name="Ohm R.A."/>
            <person name="Martin F."/>
            <person name="Silar P."/>
            <person name="Natvig D.O."/>
            <person name="Lalanne C."/>
            <person name="Gautier V."/>
            <person name="Ament-Velasquez S.L."/>
            <person name="Kruys A."/>
            <person name="Hutchinson M.I."/>
            <person name="Powell A.J."/>
            <person name="Barry K."/>
            <person name="Miller A.N."/>
            <person name="Grigoriev I.V."/>
            <person name="Debuchy R."/>
            <person name="Gladieux P."/>
            <person name="Hiltunen Thoren M."/>
            <person name="Johannesson H."/>
        </authorList>
    </citation>
    <scope>NUCLEOTIDE SEQUENCE</scope>
    <source>
        <strain evidence="2">CBS 532.94</strain>
    </source>
</reference>
<protein>
    <submittedName>
        <fullName evidence="2">Uncharacterized protein</fullName>
    </submittedName>
</protein>
<accession>A0AAN7C0D1</accession>
<feature type="compositionally biased region" description="Basic residues" evidence="1">
    <location>
        <begin position="147"/>
        <end position="165"/>
    </location>
</feature>
<gene>
    <name evidence="2" type="ORF">C8A03DRAFT_39415</name>
</gene>
<evidence type="ECO:0000313" key="2">
    <source>
        <dbReference type="EMBL" id="KAK4232920.1"/>
    </source>
</evidence>
<feature type="compositionally biased region" description="Low complexity" evidence="1">
    <location>
        <begin position="196"/>
        <end position="228"/>
    </location>
</feature>
<evidence type="ECO:0000313" key="3">
    <source>
        <dbReference type="Proteomes" id="UP001303760"/>
    </source>
</evidence>
<dbReference type="EMBL" id="MU860768">
    <property type="protein sequence ID" value="KAK4232920.1"/>
    <property type="molecule type" value="Genomic_DNA"/>
</dbReference>
<comment type="caution">
    <text evidence="2">The sequence shown here is derived from an EMBL/GenBank/DDBJ whole genome shotgun (WGS) entry which is preliminary data.</text>
</comment>
<name>A0AAN7C0D1_9PEZI</name>
<dbReference type="AlphaFoldDB" id="A0AAN7C0D1"/>
<proteinExistence type="predicted"/>
<keyword evidence="3" id="KW-1185">Reference proteome</keyword>
<evidence type="ECO:0000256" key="1">
    <source>
        <dbReference type="SAM" id="MobiDB-lite"/>
    </source>
</evidence>
<feature type="compositionally biased region" description="Basic residues" evidence="1">
    <location>
        <begin position="182"/>
        <end position="195"/>
    </location>
</feature>
<reference evidence="2" key="2">
    <citation type="submission" date="2023-05" db="EMBL/GenBank/DDBJ databases">
        <authorList>
            <consortium name="Lawrence Berkeley National Laboratory"/>
            <person name="Steindorff A."/>
            <person name="Hensen N."/>
            <person name="Bonometti L."/>
            <person name="Westerberg I."/>
            <person name="Brannstrom I.O."/>
            <person name="Guillou S."/>
            <person name="Cros-Aarteil S."/>
            <person name="Calhoun S."/>
            <person name="Haridas S."/>
            <person name="Kuo A."/>
            <person name="Mondo S."/>
            <person name="Pangilinan J."/>
            <person name="Riley R."/>
            <person name="Labutti K."/>
            <person name="Andreopoulos B."/>
            <person name="Lipzen A."/>
            <person name="Chen C."/>
            <person name="Yanf M."/>
            <person name="Daum C."/>
            <person name="Ng V."/>
            <person name="Clum A."/>
            <person name="Ohm R."/>
            <person name="Martin F."/>
            <person name="Silar P."/>
            <person name="Natvig D."/>
            <person name="Lalanne C."/>
            <person name="Gautier V."/>
            <person name="Ament-Velasquez S.L."/>
            <person name="Kruys A."/>
            <person name="Hutchinson M.I."/>
            <person name="Powell A.J."/>
            <person name="Barry K."/>
            <person name="Miller A.N."/>
            <person name="Grigoriev I.V."/>
            <person name="Debuchy R."/>
            <person name="Gladieux P."/>
            <person name="Thoren M.H."/>
            <person name="Johannesson H."/>
        </authorList>
    </citation>
    <scope>NUCLEOTIDE SEQUENCE</scope>
    <source>
        <strain evidence="2">CBS 532.94</strain>
    </source>
</reference>